<evidence type="ECO:0000256" key="2">
    <source>
        <dbReference type="ARBA" id="ARBA00005684"/>
    </source>
</evidence>
<keyword evidence="12" id="KW-1185">Reference proteome</keyword>
<dbReference type="SUPFAM" id="SSF51445">
    <property type="entry name" value="(Trans)glycosidases"/>
    <property type="match status" value="1"/>
</dbReference>
<dbReference type="EMBL" id="WXEY01000005">
    <property type="protein sequence ID" value="MZP29387.1"/>
    <property type="molecule type" value="Genomic_DNA"/>
</dbReference>
<dbReference type="Pfam" id="PF02446">
    <property type="entry name" value="Glyco_hydro_77"/>
    <property type="match status" value="1"/>
</dbReference>
<proteinExistence type="inferred from homology"/>
<evidence type="ECO:0000256" key="10">
    <source>
        <dbReference type="RuleBase" id="RU361207"/>
    </source>
</evidence>
<comment type="similarity">
    <text evidence="2 10">Belongs to the disproportionating enzyme family.</text>
</comment>
<evidence type="ECO:0000256" key="6">
    <source>
        <dbReference type="ARBA" id="ARBA00022679"/>
    </source>
</evidence>
<gene>
    <name evidence="11" type="primary">malQ</name>
    <name evidence="11" type="ORF">GTO91_06675</name>
</gene>
<dbReference type="GO" id="GO:0004134">
    <property type="term" value="F:4-alpha-glucanotransferase activity"/>
    <property type="evidence" value="ECO:0007669"/>
    <property type="project" value="UniProtKB-EC"/>
</dbReference>
<dbReference type="NCBIfam" id="TIGR00217">
    <property type="entry name" value="malQ"/>
    <property type="match status" value="1"/>
</dbReference>
<keyword evidence="6 10" id="KW-0808">Transferase</keyword>
<comment type="caution">
    <text evidence="11">The sequence shown here is derived from an EMBL/GenBank/DDBJ whole genome shotgun (WGS) entry which is preliminary data.</text>
</comment>
<keyword evidence="7 10" id="KW-0119">Carbohydrate metabolism</keyword>
<protein>
    <recommendedName>
        <fullName evidence="4 10">4-alpha-glucanotransferase</fullName>
        <ecNumber evidence="3 10">2.4.1.25</ecNumber>
    </recommendedName>
    <alternativeName>
        <fullName evidence="8 10">Amylomaltase</fullName>
    </alternativeName>
    <alternativeName>
        <fullName evidence="9 10">Disproportionating enzyme</fullName>
    </alternativeName>
</protein>
<evidence type="ECO:0000313" key="12">
    <source>
        <dbReference type="Proteomes" id="UP000463470"/>
    </source>
</evidence>
<dbReference type="InterPro" id="IPR003385">
    <property type="entry name" value="Glyco_hydro_77"/>
</dbReference>
<evidence type="ECO:0000256" key="4">
    <source>
        <dbReference type="ARBA" id="ARBA00020295"/>
    </source>
</evidence>
<evidence type="ECO:0000256" key="9">
    <source>
        <dbReference type="ARBA" id="ARBA00031501"/>
    </source>
</evidence>
<dbReference type="AlphaFoldDB" id="A0A845KZB8"/>
<dbReference type="Proteomes" id="UP000463470">
    <property type="component" value="Unassembled WGS sequence"/>
</dbReference>
<evidence type="ECO:0000256" key="1">
    <source>
        <dbReference type="ARBA" id="ARBA00000439"/>
    </source>
</evidence>
<evidence type="ECO:0000313" key="11">
    <source>
        <dbReference type="EMBL" id="MZP29387.1"/>
    </source>
</evidence>
<accession>A0A845KZB8</accession>
<reference evidence="11 12" key="1">
    <citation type="submission" date="2020-01" db="EMBL/GenBank/DDBJ databases">
        <title>Whole-genome sequence of Heliobacterium undosum DSM 13378.</title>
        <authorList>
            <person name="Kyndt J.A."/>
            <person name="Meyer T.E."/>
        </authorList>
    </citation>
    <scope>NUCLEOTIDE SEQUENCE [LARGE SCALE GENOMIC DNA]</scope>
    <source>
        <strain evidence="11 12">DSM 13378</strain>
    </source>
</reference>
<name>A0A845KZB8_9FIRM</name>
<evidence type="ECO:0000256" key="7">
    <source>
        <dbReference type="ARBA" id="ARBA00023277"/>
    </source>
</evidence>
<dbReference type="NCBIfam" id="NF011080">
    <property type="entry name" value="PRK14508.1-3"/>
    <property type="match status" value="1"/>
</dbReference>
<keyword evidence="5 10" id="KW-0328">Glycosyltransferase</keyword>
<sequence length="498" mass="57204">MSALFPRRASGVLLHPTSLPGRHGSGTLGLEARRFVDFLAASGQTLWQVLPLGPTGFGHSPYSALSAFAGNPLLISPELLFEEGLLEKEELPPEPASPPQQADFERAEGESERFLRRAYGRFLQRSYDQSEFRQFCGEQVEWLEEYACYRALKRHFGERSWLDWPAEYARSEAQALACFRQEQAKEIDYHRFVQYLFFRQWRQLREYAKSRGIRIIGDLPIYVAMDSADTWGQRDIFQLDECSRPREVGGVPPDYFNENGQLWGNPVYDWERNAQTGYAWWIRRLRHALRMVDIVRIDHFRGFEAYYAIPYGEETARNGRWRKGPGAALFTALKAALGDLPIIVEDLGVITPEVIDLREQFGFPGIKLLQFAFDSGDANGNAFIPFRYPHNCVVFTGTHDNDTTLGWFHAASPEDRKRALEYMNTDGSDIGWDFIRLGLASVADAFIVPMQDVLGLGTEHRMNYPGTLEGNWRWRFQWDRLAESTVSKLAWLTKLYGR</sequence>
<dbReference type="OrthoDB" id="9811841at2"/>
<dbReference type="NCBIfam" id="NF011079">
    <property type="entry name" value="PRK14508.1-2"/>
    <property type="match status" value="1"/>
</dbReference>
<dbReference type="RefSeq" id="WP_161256742.1">
    <property type="nucleotide sequence ID" value="NZ_WXEY01000005.1"/>
</dbReference>
<organism evidence="11 12">
    <name type="scientific">Heliomicrobium undosum</name>
    <dbReference type="NCBI Taxonomy" id="121734"/>
    <lineage>
        <taxon>Bacteria</taxon>
        <taxon>Bacillati</taxon>
        <taxon>Bacillota</taxon>
        <taxon>Clostridia</taxon>
        <taxon>Eubacteriales</taxon>
        <taxon>Heliobacteriaceae</taxon>
        <taxon>Heliomicrobium</taxon>
    </lineage>
</organism>
<dbReference type="InterPro" id="IPR017853">
    <property type="entry name" value="GH"/>
</dbReference>
<dbReference type="PANTHER" id="PTHR32438">
    <property type="entry name" value="4-ALPHA-GLUCANOTRANSFERASE DPE1, CHLOROPLASTIC/AMYLOPLASTIC"/>
    <property type="match status" value="1"/>
</dbReference>
<comment type="catalytic activity">
    <reaction evidence="1 10">
        <text>Transfers a segment of a (1-&gt;4)-alpha-D-glucan to a new position in an acceptor, which may be glucose or a (1-&gt;4)-alpha-D-glucan.</text>
        <dbReference type="EC" id="2.4.1.25"/>
    </reaction>
</comment>
<dbReference type="Gene3D" id="3.20.20.80">
    <property type="entry name" value="Glycosidases"/>
    <property type="match status" value="1"/>
</dbReference>
<dbReference type="EC" id="2.4.1.25" evidence="3 10"/>
<dbReference type="GO" id="GO:0005975">
    <property type="term" value="P:carbohydrate metabolic process"/>
    <property type="evidence" value="ECO:0007669"/>
    <property type="project" value="InterPro"/>
</dbReference>
<evidence type="ECO:0000256" key="3">
    <source>
        <dbReference type="ARBA" id="ARBA00012560"/>
    </source>
</evidence>
<dbReference type="PANTHER" id="PTHR32438:SF5">
    <property type="entry name" value="4-ALPHA-GLUCANOTRANSFERASE DPE1, CHLOROPLASTIC_AMYLOPLASTIC"/>
    <property type="match status" value="1"/>
</dbReference>
<evidence type="ECO:0000256" key="5">
    <source>
        <dbReference type="ARBA" id="ARBA00022676"/>
    </source>
</evidence>
<evidence type="ECO:0000256" key="8">
    <source>
        <dbReference type="ARBA" id="ARBA00031423"/>
    </source>
</evidence>